<keyword evidence="1 3" id="KW-0378">Hydrolase</keyword>
<dbReference type="SMR" id="A0A1Z4KPX4"/>
<dbReference type="PRINTS" id="PR00111">
    <property type="entry name" value="ABHYDROLASE"/>
</dbReference>
<evidence type="ECO:0000256" key="1">
    <source>
        <dbReference type="ARBA" id="ARBA00022801"/>
    </source>
</evidence>
<dbReference type="PRINTS" id="PR00412">
    <property type="entry name" value="EPOXHYDRLASE"/>
</dbReference>
<proteinExistence type="predicted"/>
<dbReference type="Proteomes" id="UP000217507">
    <property type="component" value="Chromosome"/>
</dbReference>
<reference evidence="3 4" key="1">
    <citation type="submission" date="2017-06" db="EMBL/GenBank/DDBJ databases">
        <title>Genome sequencing of cyanobaciteial culture collection at National Institute for Environmental Studies (NIES).</title>
        <authorList>
            <person name="Hirose Y."/>
            <person name="Shimura Y."/>
            <person name="Fujisawa T."/>
            <person name="Nakamura Y."/>
            <person name="Kawachi M."/>
        </authorList>
    </citation>
    <scope>NUCLEOTIDE SEQUENCE [LARGE SCALE GENOMIC DNA]</scope>
    <source>
        <strain evidence="3 4">NIES-23</strain>
    </source>
</reference>
<dbReference type="ESTHER" id="anasp-ALR0039">
    <property type="family name" value="Haloacetate_dehalogenase"/>
</dbReference>
<dbReference type="AlphaFoldDB" id="A0A1Z4KPX4"/>
<organism evidence="3 4">
    <name type="scientific">Trichormus variabilis NIES-23</name>
    <dbReference type="NCBI Taxonomy" id="1973479"/>
    <lineage>
        <taxon>Bacteria</taxon>
        <taxon>Bacillati</taxon>
        <taxon>Cyanobacteriota</taxon>
        <taxon>Cyanophyceae</taxon>
        <taxon>Nostocales</taxon>
        <taxon>Nostocaceae</taxon>
        <taxon>Trichormus</taxon>
    </lineage>
</organism>
<dbReference type="SUPFAM" id="SSF53474">
    <property type="entry name" value="alpha/beta-Hydrolases"/>
    <property type="match status" value="1"/>
</dbReference>
<dbReference type="EMBL" id="AP018216">
    <property type="protein sequence ID" value="BAY71009.1"/>
    <property type="molecule type" value="Genomic_DNA"/>
</dbReference>
<dbReference type="GO" id="GO:0016787">
    <property type="term" value="F:hydrolase activity"/>
    <property type="evidence" value="ECO:0007669"/>
    <property type="project" value="UniProtKB-KW"/>
</dbReference>
<sequence length="291" mass="33293">MFTNFEQTIVDTTEARINLVKAGHGAPLLLLHGYPQTHVMWHKIAPLLANNFTVVATDLRGYGDSSRPASVPHHINYSKRVMAQDQVEVMSKLGYEQFYVVGHDRGARVAHRLALDHPHRVKKLALLDIAPTHKMYRTTDQEFATAYYHWFFLIQPDNLPETLIGANPEYYLRKCLEKWGKDFSAFHPQALAEYIRCFSQPAVIHATCEDYRAAATIDLEHDELDMKQKISCPVLVLWGEKGIIGRKYDVLATWRERAIDVSGQSLPCGHFLPEEAPEETYQAIYNFLTHC</sequence>
<evidence type="ECO:0000313" key="4">
    <source>
        <dbReference type="Proteomes" id="UP000217507"/>
    </source>
</evidence>
<dbReference type="InterPro" id="IPR000073">
    <property type="entry name" value="AB_hydrolase_1"/>
</dbReference>
<dbReference type="InterPro" id="IPR000639">
    <property type="entry name" value="Epox_hydrolase-like"/>
</dbReference>
<dbReference type="Pfam" id="PF00561">
    <property type="entry name" value="Abhydrolase_1"/>
    <property type="match status" value="1"/>
</dbReference>
<evidence type="ECO:0000259" key="2">
    <source>
        <dbReference type="Pfam" id="PF00561"/>
    </source>
</evidence>
<name>A0A1Z4KPX4_ANAVA</name>
<protein>
    <submittedName>
        <fullName evidence="3">Putative hydrolase</fullName>
    </submittedName>
</protein>
<dbReference type="InterPro" id="IPR029058">
    <property type="entry name" value="AB_hydrolase_fold"/>
</dbReference>
<accession>A0A1Z4KPX4</accession>
<feature type="domain" description="AB hydrolase-1" evidence="2">
    <location>
        <begin position="27"/>
        <end position="275"/>
    </location>
</feature>
<gene>
    <name evidence="3" type="ORF">NIES23_38220</name>
</gene>
<dbReference type="Gene3D" id="3.40.50.1820">
    <property type="entry name" value="alpha/beta hydrolase"/>
    <property type="match status" value="1"/>
</dbReference>
<evidence type="ECO:0000313" key="3">
    <source>
        <dbReference type="EMBL" id="BAY71009.1"/>
    </source>
</evidence>
<dbReference type="PANTHER" id="PTHR43329">
    <property type="entry name" value="EPOXIDE HYDROLASE"/>
    <property type="match status" value="1"/>
</dbReference>